<dbReference type="Pfam" id="PF02535">
    <property type="entry name" value="Zip"/>
    <property type="match status" value="1"/>
</dbReference>
<feature type="transmembrane region" description="Helical" evidence="5">
    <location>
        <begin position="6"/>
        <end position="34"/>
    </location>
</feature>
<dbReference type="PANTHER" id="PTHR11040">
    <property type="entry name" value="ZINC/IRON TRANSPORTER"/>
    <property type="match status" value="1"/>
</dbReference>
<evidence type="ECO:0000256" key="5">
    <source>
        <dbReference type="SAM" id="Phobius"/>
    </source>
</evidence>
<dbReference type="OrthoDB" id="448280at2759"/>
<keyword evidence="3 5" id="KW-1133">Transmembrane helix</keyword>
<accession>A0A1Y1XNF5</accession>
<sequence>MLEFGIATHSIVIGLSLNVASGSRFASLLAAIVFHQFFQRIALGVKIGELSYKNLAALFYSLITPTGIAIGVGTHSHQSIGHRSI</sequence>
<comment type="caution">
    <text evidence="6">The sequence shown here is derived from an EMBL/GenBank/DDBJ whole genome shotgun (WGS) entry which is preliminary data.</text>
</comment>
<keyword evidence="2 5" id="KW-0812">Transmembrane</keyword>
<dbReference type="EMBL" id="MCFE01000556">
    <property type="protein sequence ID" value="ORX87263.1"/>
    <property type="molecule type" value="Genomic_DNA"/>
</dbReference>
<dbReference type="GO" id="GO:0005886">
    <property type="term" value="C:plasma membrane"/>
    <property type="evidence" value="ECO:0007669"/>
    <property type="project" value="TreeGrafter"/>
</dbReference>
<evidence type="ECO:0000256" key="4">
    <source>
        <dbReference type="ARBA" id="ARBA00023136"/>
    </source>
</evidence>
<dbReference type="GO" id="GO:0005385">
    <property type="term" value="F:zinc ion transmembrane transporter activity"/>
    <property type="evidence" value="ECO:0007669"/>
    <property type="project" value="TreeGrafter"/>
</dbReference>
<keyword evidence="7" id="KW-1185">Reference proteome</keyword>
<dbReference type="PANTHER" id="PTHR11040:SF44">
    <property type="entry name" value="PROTEIN ZNTC-RELATED"/>
    <property type="match status" value="1"/>
</dbReference>
<dbReference type="InParanoid" id="A0A1Y1XNF5"/>
<dbReference type="InterPro" id="IPR003689">
    <property type="entry name" value="ZIP"/>
</dbReference>
<evidence type="ECO:0000256" key="3">
    <source>
        <dbReference type="ARBA" id="ARBA00022989"/>
    </source>
</evidence>
<comment type="subcellular location">
    <subcellularLocation>
        <location evidence="1">Membrane</location>
        <topology evidence="1">Multi-pass membrane protein</topology>
    </subcellularLocation>
</comment>
<dbReference type="STRING" id="1314790.A0A1Y1XNF5"/>
<dbReference type="AlphaFoldDB" id="A0A1Y1XNF5"/>
<feature type="transmembrane region" description="Helical" evidence="5">
    <location>
        <begin position="55"/>
        <end position="74"/>
    </location>
</feature>
<protein>
    <recommendedName>
        <fullName evidence="8">Cation/H+ exchanger domain-containing protein</fullName>
    </recommendedName>
</protein>
<proteinExistence type="predicted"/>
<dbReference type="Proteomes" id="UP000193498">
    <property type="component" value="Unassembled WGS sequence"/>
</dbReference>
<keyword evidence="4 5" id="KW-0472">Membrane</keyword>
<evidence type="ECO:0000313" key="7">
    <source>
        <dbReference type="Proteomes" id="UP000193498"/>
    </source>
</evidence>
<reference evidence="6 7" key="1">
    <citation type="submission" date="2016-07" db="EMBL/GenBank/DDBJ databases">
        <title>Pervasive Adenine N6-methylation of Active Genes in Fungi.</title>
        <authorList>
            <consortium name="DOE Joint Genome Institute"/>
            <person name="Mondo S.J."/>
            <person name="Dannebaum R.O."/>
            <person name="Kuo R.C."/>
            <person name="Labutti K."/>
            <person name="Haridas S."/>
            <person name="Kuo A."/>
            <person name="Salamov A."/>
            <person name="Ahrendt S.R."/>
            <person name="Lipzen A."/>
            <person name="Sullivan W."/>
            <person name="Andreopoulos W.B."/>
            <person name="Clum A."/>
            <person name="Lindquist E."/>
            <person name="Daum C."/>
            <person name="Ramamoorthy G.K."/>
            <person name="Gryganskyi A."/>
            <person name="Culley D."/>
            <person name="Magnuson J.K."/>
            <person name="James T.Y."/>
            <person name="O'Malley M.A."/>
            <person name="Stajich J.E."/>
            <person name="Spatafora J.W."/>
            <person name="Visel A."/>
            <person name="Grigoriev I.V."/>
        </authorList>
    </citation>
    <scope>NUCLEOTIDE SEQUENCE [LARGE SCALE GENOMIC DNA]</scope>
    <source>
        <strain evidence="6 7">CBS 931.73</strain>
    </source>
</reference>
<evidence type="ECO:0000256" key="1">
    <source>
        <dbReference type="ARBA" id="ARBA00004141"/>
    </source>
</evidence>
<gene>
    <name evidence="6" type="ORF">K493DRAFT_237522</name>
</gene>
<name>A0A1Y1XNF5_9FUNG</name>
<evidence type="ECO:0000313" key="6">
    <source>
        <dbReference type="EMBL" id="ORX87263.1"/>
    </source>
</evidence>
<evidence type="ECO:0008006" key="8">
    <source>
        <dbReference type="Google" id="ProtNLM"/>
    </source>
</evidence>
<evidence type="ECO:0000256" key="2">
    <source>
        <dbReference type="ARBA" id="ARBA00022692"/>
    </source>
</evidence>
<organism evidence="6 7">
    <name type="scientific">Basidiobolus meristosporus CBS 931.73</name>
    <dbReference type="NCBI Taxonomy" id="1314790"/>
    <lineage>
        <taxon>Eukaryota</taxon>
        <taxon>Fungi</taxon>
        <taxon>Fungi incertae sedis</taxon>
        <taxon>Zoopagomycota</taxon>
        <taxon>Entomophthoromycotina</taxon>
        <taxon>Basidiobolomycetes</taxon>
        <taxon>Basidiobolales</taxon>
        <taxon>Basidiobolaceae</taxon>
        <taxon>Basidiobolus</taxon>
    </lineage>
</organism>